<dbReference type="GO" id="GO:0036498">
    <property type="term" value="P:IRE1-mediated unfolded protein response"/>
    <property type="evidence" value="ECO:0007669"/>
    <property type="project" value="TreeGrafter"/>
</dbReference>
<dbReference type="PRINTS" id="PR00421">
    <property type="entry name" value="THIOREDOXIN"/>
</dbReference>
<dbReference type="AlphaFoldDB" id="A0A183BRP7"/>
<dbReference type="SUPFAM" id="SSF52833">
    <property type="entry name" value="Thioredoxin-like"/>
    <property type="match status" value="2"/>
</dbReference>
<dbReference type="GO" id="GO:0016671">
    <property type="term" value="F:oxidoreductase activity, acting on a sulfur group of donors, disulfide as acceptor"/>
    <property type="evidence" value="ECO:0007669"/>
    <property type="project" value="TreeGrafter"/>
</dbReference>
<dbReference type="Pfam" id="PF00085">
    <property type="entry name" value="Thioredoxin"/>
    <property type="match status" value="1"/>
</dbReference>
<dbReference type="PANTHER" id="PTHR44340:SF1">
    <property type="entry name" value="DNAJ HOMOLOG SUBFAMILY C MEMBER 10"/>
    <property type="match status" value="1"/>
</dbReference>
<accession>A0A183BRP7</accession>
<dbReference type="InterPro" id="IPR017937">
    <property type="entry name" value="Thioredoxin_CS"/>
</dbReference>
<feature type="domain" description="Thioredoxin" evidence="1">
    <location>
        <begin position="107"/>
        <end position="217"/>
    </location>
</feature>
<reference evidence="3" key="2">
    <citation type="submission" date="2016-06" db="UniProtKB">
        <authorList>
            <consortium name="WormBaseParasite"/>
        </authorList>
    </citation>
    <scope>IDENTIFICATION</scope>
</reference>
<dbReference type="Gene3D" id="3.40.30.10">
    <property type="entry name" value="Glutaredoxin"/>
    <property type="match status" value="2"/>
</dbReference>
<evidence type="ECO:0000259" key="1">
    <source>
        <dbReference type="PROSITE" id="PS51352"/>
    </source>
</evidence>
<dbReference type="InterPro" id="IPR036249">
    <property type="entry name" value="Thioredoxin-like_sf"/>
</dbReference>
<evidence type="ECO:0000313" key="3">
    <source>
        <dbReference type="WBParaSite" id="GPLIN_000328300"/>
    </source>
</evidence>
<dbReference type="GO" id="GO:0015035">
    <property type="term" value="F:protein-disulfide reductase activity"/>
    <property type="evidence" value="ECO:0007669"/>
    <property type="project" value="TreeGrafter"/>
</dbReference>
<organism evidence="2 3">
    <name type="scientific">Globodera pallida</name>
    <name type="common">Potato cyst nematode worm</name>
    <name type="synonym">Heterodera pallida</name>
    <dbReference type="NCBI Taxonomy" id="36090"/>
    <lineage>
        <taxon>Eukaryota</taxon>
        <taxon>Metazoa</taxon>
        <taxon>Ecdysozoa</taxon>
        <taxon>Nematoda</taxon>
        <taxon>Chromadorea</taxon>
        <taxon>Rhabditida</taxon>
        <taxon>Tylenchina</taxon>
        <taxon>Tylenchomorpha</taxon>
        <taxon>Tylenchoidea</taxon>
        <taxon>Heteroderidae</taxon>
        <taxon>Heteroderinae</taxon>
        <taxon>Globodera</taxon>
    </lineage>
</organism>
<dbReference type="Proteomes" id="UP000050741">
    <property type="component" value="Unassembled WGS sequence"/>
</dbReference>
<sequence length="222" mass="25203">MGADGLKNFGNRNSDPKKGCPRLKFLDLKICAHWHFVVTPPPPLFLVSFGSVDCDAFPDICEGEYVHSFPTIRLYRHRHDLQPYDYPPNWWRNAQSMTHWLAEMMPTLVQRLAGDFHSTVLGSVQPFLVDFYAPWCGHCVHFAPTFEKLAKLLEGQVQLGKVDCDRFGHICQMAGVQAFPSVMLYSGVDRVGDRQNAQGIFVRHGGDASRMADEHTKSKHWS</sequence>
<name>A0A183BRP7_GLOPA</name>
<reference evidence="2" key="1">
    <citation type="submission" date="2014-05" db="EMBL/GenBank/DDBJ databases">
        <title>The genome and life-stage specific transcriptomes of Globodera pallida elucidate key aspects of plant parasitism by a cyst nematode.</title>
        <authorList>
            <person name="Cotton J.A."/>
            <person name="Lilley C.J."/>
            <person name="Jones L.M."/>
            <person name="Kikuchi T."/>
            <person name="Reid A.J."/>
            <person name="Thorpe P."/>
            <person name="Tsai I.J."/>
            <person name="Beasley H."/>
            <person name="Blok V."/>
            <person name="Cock P.J.A."/>
            <person name="Van den Akker S.E."/>
            <person name="Holroyd N."/>
            <person name="Hunt M."/>
            <person name="Mantelin S."/>
            <person name="Naghra H."/>
            <person name="Pain A."/>
            <person name="Palomares-Rius J.E."/>
            <person name="Zarowiecki M."/>
            <person name="Berriman M."/>
            <person name="Jones J.T."/>
            <person name="Urwin P.E."/>
        </authorList>
    </citation>
    <scope>NUCLEOTIDE SEQUENCE [LARGE SCALE GENOMIC DNA]</scope>
    <source>
        <strain evidence="2">Lindley</strain>
    </source>
</reference>
<dbReference type="GO" id="GO:0051787">
    <property type="term" value="F:misfolded protein binding"/>
    <property type="evidence" value="ECO:0007669"/>
    <property type="project" value="TreeGrafter"/>
</dbReference>
<dbReference type="PANTHER" id="PTHR44340">
    <property type="entry name" value="DNAJ HOMOLOG SUBFAMILY C MEMBER 10"/>
    <property type="match status" value="1"/>
</dbReference>
<dbReference type="InterPro" id="IPR052460">
    <property type="entry name" value="ER_disulfide_reductase"/>
</dbReference>
<protein>
    <submittedName>
        <fullName evidence="3">Thioredoxin domain-containing protein</fullName>
    </submittedName>
</protein>
<dbReference type="WBParaSite" id="GPLIN_000328300">
    <property type="protein sequence ID" value="GPLIN_000328300"/>
    <property type="gene ID" value="GPLIN_000328300"/>
</dbReference>
<proteinExistence type="predicted"/>
<dbReference type="GO" id="GO:0005788">
    <property type="term" value="C:endoplasmic reticulum lumen"/>
    <property type="evidence" value="ECO:0007669"/>
    <property type="project" value="TreeGrafter"/>
</dbReference>
<dbReference type="InterPro" id="IPR013766">
    <property type="entry name" value="Thioredoxin_domain"/>
</dbReference>
<keyword evidence="2" id="KW-1185">Reference proteome</keyword>
<dbReference type="PROSITE" id="PS00194">
    <property type="entry name" value="THIOREDOXIN_1"/>
    <property type="match status" value="1"/>
</dbReference>
<evidence type="ECO:0000313" key="2">
    <source>
        <dbReference type="Proteomes" id="UP000050741"/>
    </source>
</evidence>
<dbReference type="PROSITE" id="PS51352">
    <property type="entry name" value="THIOREDOXIN_2"/>
    <property type="match status" value="1"/>
</dbReference>